<comment type="caution">
    <text evidence="1">The sequence shown here is derived from an EMBL/GenBank/DDBJ whole genome shotgun (WGS) entry which is preliminary data.</text>
</comment>
<reference evidence="1" key="1">
    <citation type="submission" date="2013-08" db="EMBL/GenBank/DDBJ databases">
        <title>Gene expansion shapes genome architecture in the human pathogen Lichtheimia corymbifera: an evolutionary genomics analysis in the ancient terrestrial Mucorales (Mucoromycotina).</title>
        <authorList>
            <person name="Schwartze V.U."/>
            <person name="Winter S."/>
            <person name="Shelest E."/>
            <person name="Marcet-Houben M."/>
            <person name="Horn F."/>
            <person name="Wehner S."/>
            <person name="Hoffmann K."/>
            <person name="Riege K."/>
            <person name="Sammeth M."/>
            <person name="Nowrousian M."/>
            <person name="Valiante V."/>
            <person name="Linde J."/>
            <person name="Jacobsen I.D."/>
            <person name="Marz M."/>
            <person name="Brakhage A.A."/>
            <person name="Gabaldon T."/>
            <person name="Bocker S."/>
            <person name="Voigt K."/>
        </authorList>
    </citation>
    <scope>NUCLEOTIDE SEQUENCE [LARGE SCALE GENOMIC DNA]</scope>
    <source>
        <strain evidence="1">FSU 9682</strain>
    </source>
</reference>
<evidence type="ECO:0000313" key="2">
    <source>
        <dbReference type="Proteomes" id="UP000027586"/>
    </source>
</evidence>
<dbReference type="EMBL" id="CBTN010000058">
    <property type="protein sequence ID" value="CDH58575.1"/>
    <property type="molecule type" value="Genomic_DNA"/>
</dbReference>
<dbReference type="VEuPathDB" id="FungiDB:LCOR_09433.1"/>
<dbReference type="Proteomes" id="UP000027586">
    <property type="component" value="Unassembled WGS sequence"/>
</dbReference>
<evidence type="ECO:0000313" key="1">
    <source>
        <dbReference type="EMBL" id="CDH58575.1"/>
    </source>
</evidence>
<protein>
    <submittedName>
        <fullName evidence="1">Uncharacterized protein</fullName>
    </submittedName>
</protein>
<sequence>MGIVESNRANAHRPTNQHQWITMNAETMRLTRGQFTIKGLHDDDAKRTMYHSMGVMSYSVIITIQDADVILKRVENFVCGTL</sequence>
<organism evidence="1 2">
    <name type="scientific">Lichtheimia corymbifera JMRC:FSU:9682</name>
    <dbReference type="NCBI Taxonomy" id="1263082"/>
    <lineage>
        <taxon>Eukaryota</taxon>
        <taxon>Fungi</taxon>
        <taxon>Fungi incertae sedis</taxon>
        <taxon>Mucoromycota</taxon>
        <taxon>Mucoromycotina</taxon>
        <taxon>Mucoromycetes</taxon>
        <taxon>Mucorales</taxon>
        <taxon>Lichtheimiaceae</taxon>
        <taxon>Lichtheimia</taxon>
    </lineage>
</organism>
<proteinExistence type="predicted"/>
<keyword evidence="2" id="KW-1185">Reference proteome</keyword>
<dbReference type="AlphaFoldDB" id="A0A068S9F8"/>
<accession>A0A068S9F8</accession>
<name>A0A068S9F8_9FUNG</name>
<gene>
    <name evidence="1" type="ORF">LCOR_09433.1</name>
</gene>